<dbReference type="HOGENOM" id="CLU_047594_0_0_1"/>
<dbReference type="PROSITE" id="PS50157">
    <property type="entry name" value="ZINC_FINGER_C2H2_2"/>
    <property type="match status" value="1"/>
</dbReference>
<feature type="compositionally biased region" description="Low complexity" evidence="4">
    <location>
        <begin position="264"/>
        <end position="275"/>
    </location>
</feature>
<dbReference type="PANTHER" id="PTHR46340:SF1">
    <property type="entry name" value="UBX DOMAIN-CONTAINING PROTEIN 1"/>
    <property type="match status" value="1"/>
</dbReference>
<dbReference type="RefSeq" id="XP_003022335.1">
    <property type="nucleotide sequence ID" value="XM_003022289.1"/>
</dbReference>
<evidence type="ECO:0000259" key="5">
    <source>
        <dbReference type="PROSITE" id="PS50157"/>
    </source>
</evidence>
<feature type="region of interest" description="Disordered" evidence="4">
    <location>
        <begin position="238"/>
        <end position="275"/>
    </location>
</feature>
<evidence type="ECO:0000256" key="4">
    <source>
        <dbReference type="SAM" id="MobiDB-lite"/>
    </source>
</evidence>
<dbReference type="Pfam" id="PF24560">
    <property type="entry name" value="zf-C2H2_OTU1_C"/>
    <property type="match status" value="1"/>
</dbReference>
<keyword evidence="2" id="KW-0963">Cytoplasm</keyword>
<sequence>MPSDLELLADMGFDPERAKIAVSKSGGCKSGRPMFTASAFKFLKILDDFGFFLKKKILNTDILSFHSVQGALEWLEANQDKSLEEIQEETAQKQSEAGASDEPPELKPGEEPKSLVCNECGKRFRSQGQAEFHASKTEHVDFSESTEEIAPLTEEEKKAKLEELRQRLAEKRQKMSEQDKKDQKRNEEIRRKSTKETQDMKEELQRKEQLKEAAKKKREKQEEIEAKARIKAKIEADKQARRLKAEKEKAEREGRVLEEQKAQPTPAAAPVASKPASAYTEARLRLMTPSGNVIKSFPVDTTLFEVAAALQQEGNQVNSFTQTFPKKVFTQEDFGATLEELGFVPSGSLIVG</sequence>
<dbReference type="Gene3D" id="3.10.20.90">
    <property type="entry name" value="Phosphatidylinositol 3-kinase Catalytic Subunit, Chain A, domain 1"/>
    <property type="match status" value="1"/>
</dbReference>
<gene>
    <name evidence="6" type="ORF">TRV_03546</name>
</gene>
<feature type="domain" description="C2H2-type" evidence="5">
    <location>
        <begin position="115"/>
        <end position="144"/>
    </location>
</feature>
<feature type="compositionally biased region" description="Basic and acidic residues" evidence="4">
    <location>
        <begin position="133"/>
        <end position="142"/>
    </location>
</feature>
<evidence type="ECO:0000313" key="6">
    <source>
        <dbReference type="EMBL" id="EFE41717.1"/>
    </source>
</evidence>
<dbReference type="GeneID" id="9580882"/>
<dbReference type="KEGG" id="tve:TRV_03546"/>
<keyword evidence="3" id="KW-0862">Zinc</keyword>
<dbReference type="InterPro" id="IPR029071">
    <property type="entry name" value="Ubiquitin-like_domsf"/>
</dbReference>
<comment type="caution">
    <text evidence="6">The sequence shown here is derived from an EMBL/GenBank/DDBJ whole genome shotgun (WGS) entry which is preliminary data.</text>
</comment>
<dbReference type="GO" id="GO:0005634">
    <property type="term" value="C:nucleus"/>
    <property type="evidence" value="ECO:0007669"/>
    <property type="project" value="TreeGrafter"/>
</dbReference>
<dbReference type="CDD" id="cd01767">
    <property type="entry name" value="UBX"/>
    <property type="match status" value="1"/>
</dbReference>
<keyword evidence="3" id="KW-0863">Zinc-finger</keyword>
<dbReference type="SUPFAM" id="SSF54236">
    <property type="entry name" value="Ubiquitin-like"/>
    <property type="match status" value="1"/>
</dbReference>
<dbReference type="GO" id="GO:1903094">
    <property type="term" value="P:negative regulation of protein K48-linked deubiquitination"/>
    <property type="evidence" value="ECO:0007669"/>
    <property type="project" value="TreeGrafter"/>
</dbReference>
<dbReference type="AlphaFoldDB" id="D4D8V8"/>
<accession>D4D8V8</accession>
<feature type="compositionally biased region" description="Basic and acidic residues" evidence="4">
    <location>
        <begin position="238"/>
        <end position="261"/>
    </location>
</feature>
<proteinExistence type="predicted"/>
<dbReference type="InterPro" id="IPR013087">
    <property type="entry name" value="Znf_C2H2_type"/>
</dbReference>
<name>D4D8V8_TRIVH</name>
<protein>
    <recommendedName>
        <fullName evidence="5">C2H2-type domain-containing protein</fullName>
    </recommendedName>
</protein>
<feature type="region of interest" description="Disordered" evidence="4">
    <location>
        <begin position="85"/>
        <end position="114"/>
    </location>
</feature>
<dbReference type="Proteomes" id="UP000008383">
    <property type="component" value="Unassembled WGS sequence"/>
</dbReference>
<dbReference type="GO" id="GO:0005737">
    <property type="term" value="C:cytoplasm"/>
    <property type="evidence" value="ECO:0007669"/>
    <property type="project" value="UniProtKB-SubCell"/>
</dbReference>
<dbReference type="GO" id="GO:0032435">
    <property type="term" value="P:negative regulation of proteasomal ubiquitin-dependent protein catabolic process"/>
    <property type="evidence" value="ECO:0007669"/>
    <property type="project" value="TreeGrafter"/>
</dbReference>
<dbReference type="InterPro" id="IPR001012">
    <property type="entry name" value="UBX_dom"/>
</dbReference>
<reference evidence="7" key="1">
    <citation type="journal article" date="2011" name="Genome Biol.">
        <title>Comparative and functional genomics provide insights into the pathogenicity of dermatophytic fungi.</title>
        <authorList>
            <person name="Burmester A."/>
            <person name="Shelest E."/>
            <person name="Gloeckner G."/>
            <person name="Heddergott C."/>
            <person name="Schindler S."/>
            <person name="Staib P."/>
            <person name="Heidel A."/>
            <person name="Felder M."/>
            <person name="Petzold A."/>
            <person name="Szafranski K."/>
            <person name="Feuermann M."/>
            <person name="Pedruzzi I."/>
            <person name="Priebe S."/>
            <person name="Groth M."/>
            <person name="Winkler R."/>
            <person name="Li W."/>
            <person name="Kniemeyer O."/>
            <person name="Schroeckh V."/>
            <person name="Hertweck C."/>
            <person name="Hube B."/>
            <person name="White T.C."/>
            <person name="Platzer M."/>
            <person name="Guthke R."/>
            <person name="Heitman J."/>
            <person name="Woestemeyer J."/>
            <person name="Zipfel P.F."/>
            <person name="Monod M."/>
            <person name="Brakhage A.A."/>
        </authorList>
    </citation>
    <scope>NUCLEOTIDE SEQUENCE [LARGE SCALE GENOMIC DNA]</scope>
    <source>
        <strain evidence="7">HKI 0517</strain>
    </source>
</reference>
<evidence type="ECO:0000256" key="1">
    <source>
        <dbReference type="ARBA" id="ARBA00004496"/>
    </source>
</evidence>
<evidence type="ECO:0000256" key="2">
    <source>
        <dbReference type="ARBA" id="ARBA00022490"/>
    </source>
</evidence>
<feature type="compositionally biased region" description="Basic and acidic residues" evidence="4">
    <location>
        <begin position="154"/>
        <end position="225"/>
    </location>
</feature>
<keyword evidence="3" id="KW-0479">Metal-binding</keyword>
<dbReference type="GO" id="GO:0036435">
    <property type="term" value="F:K48-linked polyubiquitin modification-dependent protein binding"/>
    <property type="evidence" value="ECO:0007669"/>
    <property type="project" value="TreeGrafter"/>
</dbReference>
<evidence type="ECO:0000256" key="3">
    <source>
        <dbReference type="PROSITE-ProRule" id="PRU00042"/>
    </source>
</evidence>
<feature type="region of interest" description="Disordered" evidence="4">
    <location>
        <begin position="127"/>
        <end position="225"/>
    </location>
</feature>
<dbReference type="PANTHER" id="PTHR46340">
    <property type="entry name" value="UBX DOMAIN-CONTAINING PROTEIN 1"/>
    <property type="match status" value="1"/>
</dbReference>
<dbReference type="InterPro" id="IPR057766">
    <property type="entry name" value="Znf-C2H2_OTU1-like_C"/>
</dbReference>
<keyword evidence="7" id="KW-1185">Reference proteome</keyword>
<dbReference type="Pfam" id="PF00789">
    <property type="entry name" value="UBX"/>
    <property type="match status" value="1"/>
</dbReference>
<dbReference type="GO" id="GO:0031397">
    <property type="term" value="P:negative regulation of protein ubiquitination"/>
    <property type="evidence" value="ECO:0007669"/>
    <property type="project" value="TreeGrafter"/>
</dbReference>
<comment type="subcellular location">
    <subcellularLocation>
        <location evidence="1">Cytoplasm</location>
    </subcellularLocation>
</comment>
<dbReference type="OrthoDB" id="10254930at2759"/>
<dbReference type="GO" id="GO:0008270">
    <property type="term" value="F:zinc ion binding"/>
    <property type="evidence" value="ECO:0007669"/>
    <property type="project" value="UniProtKB-KW"/>
</dbReference>
<evidence type="ECO:0000313" key="7">
    <source>
        <dbReference type="Proteomes" id="UP000008383"/>
    </source>
</evidence>
<organism evidence="6 7">
    <name type="scientific">Trichophyton verrucosum (strain HKI 0517)</name>
    <dbReference type="NCBI Taxonomy" id="663202"/>
    <lineage>
        <taxon>Eukaryota</taxon>
        <taxon>Fungi</taxon>
        <taxon>Dikarya</taxon>
        <taxon>Ascomycota</taxon>
        <taxon>Pezizomycotina</taxon>
        <taxon>Eurotiomycetes</taxon>
        <taxon>Eurotiomycetidae</taxon>
        <taxon>Onygenales</taxon>
        <taxon>Arthrodermataceae</taxon>
        <taxon>Trichophyton</taxon>
    </lineage>
</organism>
<dbReference type="EMBL" id="ACYE01000183">
    <property type="protein sequence ID" value="EFE41717.1"/>
    <property type="molecule type" value="Genomic_DNA"/>
</dbReference>
<feature type="compositionally biased region" description="Basic and acidic residues" evidence="4">
    <location>
        <begin position="104"/>
        <end position="113"/>
    </location>
</feature>
<dbReference type="PROSITE" id="PS00028">
    <property type="entry name" value="ZINC_FINGER_C2H2_1"/>
    <property type="match status" value="1"/>
</dbReference>